<dbReference type="PANTHER" id="PTHR19384:SF10">
    <property type="entry name" value="NADPH-DEPENDENT DIFLAVIN OXIDOREDUCTASE 1"/>
    <property type="match status" value="1"/>
</dbReference>
<dbReference type="Pfam" id="PF00258">
    <property type="entry name" value="Flavodoxin_1"/>
    <property type="match status" value="1"/>
</dbReference>
<dbReference type="Proteomes" id="UP001280121">
    <property type="component" value="Unassembled WGS sequence"/>
</dbReference>
<dbReference type="SUPFAM" id="SSF52218">
    <property type="entry name" value="Flavoproteins"/>
    <property type="match status" value="1"/>
</dbReference>
<comment type="caution">
    <text evidence="3">The sequence shown here is derived from an EMBL/GenBank/DDBJ whole genome shotgun (WGS) entry which is preliminary data.</text>
</comment>
<dbReference type="EMBL" id="JANJYI010000002">
    <property type="protein sequence ID" value="KAK2659648.1"/>
    <property type="molecule type" value="Genomic_DNA"/>
</dbReference>
<gene>
    <name evidence="3" type="ORF">Ddye_006181</name>
</gene>
<dbReference type="GO" id="GO:0016491">
    <property type="term" value="F:oxidoreductase activity"/>
    <property type="evidence" value="ECO:0007669"/>
    <property type="project" value="TreeGrafter"/>
</dbReference>
<proteinExistence type="predicted"/>
<protein>
    <recommendedName>
        <fullName evidence="2">Flavodoxin-like domain-containing protein</fullName>
    </recommendedName>
</protein>
<dbReference type="PANTHER" id="PTHR19384">
    <property type="entry name" value="NITRIC OXIDE SYNTHASE-RELATED"/>
    <property type="match status" value="1"/>
</dbReference>
<dbReference type="Gene3D" id="3.40.50.360">
    <property type="match status" value="1"/>
</dbReference>
<feature type="domain" description="Flavodoxin-like" evidence="2">
    <location>
        <begin position="8"/>
        <end position="100"/>
    </location>
</feature>
<evidence type="ECO:0000313" key="4">
    <source>
        <dbReference type="Proteomes" id="UP001280121"/>
    </source>
</evidence>
<evidence type="ECO:0000256" key="1">
    <source>
        <dbReference type="ARBA" id="ARBA00022630"/>
    </source>
</evidence>
<evidence type="ECO:0000259" key="2">
    <source>
        <dbReference type="PROSITE" id="PS50902"/>
    </source>
</evidence>
<keyword evidence="1" id="KW-0285">Flavoprotein</keyword>
<dbReference type="InterPro" id="IPR008254">
    <property type="entry name" value="Flavodoxin/NO_synth"/>
</dbReference>
<dbReference type="GO" id="GO:0050660">
    <property type="term" value="F:flavin adenine dinucleotide binding"/>
    <property type="evidence" value="ECO:0007669"/>
    <property type="project" value="TreeGrafter"/>
</dbReference>
<dbReference type="PROSITE" id="PS50902">
    <property type="entry name" value="FLAVODOXIN_LIKE"/>
    <property type="match status" value="1"/>
</dbReference>
<organism evidence="3 4">
    <name type="scientific">Dipteronia dyeriana</name>
    <dbReference type="NCBI Taxonomy" id="168575"/>
    <lineage>
        <taxon>Eukaryota</taxon>
        <taxon>Viridiplantae</taxon>
        <taxon>Streptophyta</taxon>
        <taxon>Embryophyta</taxon>
        <taxon>Tracheophyta</taxon>
        <taxon>Spermatophyta</taxon>
        <taxon>Magnoliopsida</taxon>
        <taxon>eudicotyledons</taxon>
        <taxon>Gunneridae</taxon>
        <taxon>Pentapetalae</taxon>
        <taxon>rosids</taxon>
        <taxon>malvids</taxon>
        <taxon>Sapindales</taxon>
        <taxon>Sapindaceae</taxon>
        <taxon>Hippocastanoideae</taxon>
        <taxon>Acereae</taxon>
        <taxon>Dipteronia</taxon>
    </lineage>
</organism>
<reference evidence="3" key="1">
    <citation type="journal article" date="2023" name="Plant J.">
        <title>Genome sequences and population genomics provide insights into the demographic history, inbreeding, and mutation load of two 'living fossil' tree species of Dipteronia.</title>
        <authorList>
            <person name="Feng Y."/>
            <person name="Comes H.P."/>
            <person name="Chen J."/>
            <person name="Zhu S."/>
            <person name="Lu R."/>
            <person name="Zhang X."/>
            <person name="Li P."/>
            <person name="Qiu J."/>
            <person name="Olsen K.M."/>
            <person name="Qiu Y."/>
        </authorList>
    </citation>
    <scope>NUCLEOTIDE SEQUENCE</scope>
    <source>
        <strain evidence="3">KIB01</strain>
    </source>
</reference>
<dbReference type="GO" id="GO:0010181">
    <property type="term" value="F:FMN binding"/>
    <property type="evidence" value="ECO:0007669"/>
    <property type="project" value="InterPro"/>
</dbReference>
<name>A0AAD9XIK0_9ROSI</name>
<keyword evidence="4" id="KW-1185">Reference proteome</keyword>
<dbReference type="AlphaFoldDB" id="A0AAD9XIK0"/>
<dbReference type="InterPro" id="IPR029039">
    <property type="entry name" value="Flavoprotein-like_sf"/>
</dbReference>
<dbReference type="GO" id="GO:0005829">
    <property type="term" value="C:cytosol"/>
    <property type="evidence" value="ECO:0007669"/>
    <property type="project" value="TreeGrafter"/>
</dbReference>
<evidence type="ECO:0000313" key="3">
    <source>
        <dbReference type="EMBL" id="KAK2659648.1"/>
    </source>
</evidence>
<sequence length="100" mass="11504">MEEKSSKLLILYASQTGNSLDAAERIDREAERRGCPVVIRSMDDYDVKCLPLEDTLIFVVSTTGQGDTPDSMKDFWRFLLQKKTKQALVERRSLCRVWFG</sequence>
<accession>A0AAD9XIK0</accession>